<dbReference type="NCBIfam" id="NF040570">
    <property type="entry name" value="guided_TnpB"/>
    <property type="match status" value="1"/>
</dbReference>
<feature type="domain" description="Cas12f1-like TNB" evidence="7">
    <location>
        <begin position="313"/>
        <end position="388"/>
    </location>
</feature>
<dbReference type="RefSeq" id="WP_368005593.1">
    <property type="nucleotide sequence ID" value="NZ_JAMXFF010000006.1"/>
</dbReference>
<evidence type="ECO:0000256" key="1">
    <source>
        <dbReference type="ARBA" id="ARBA00008761"/>
    </source>
</evidence>
<keyword evidence="3" id="KW-0238">DNA-binding</keyword>
<evidence type="ECO:0000313" key="8">
    <source>
        <dbReference type="EMBL" id="MCT7965940.1"/>
    </source>
</evidence>
<keyword evidence="9" id="KW-1185">Reference proteome</keyword>
<organism evidence="8 9">
    <name type="scientific">Laspinema palackyanum D2a</name>
    <dbReference type="NCBI Taxonomy" id="2953684"/>
    <lineage>
        <taxon>Bacteria</taxon>
        <taxon>Bacillati</taxon>
        <taxon>Cyanobacteriota</taxon>
        <taxon>Cyanophyceae</taxon>
        <taxon>Oscillatoriophycideae</taxon>
        <taxon>Oscillatoriales</taxon>
        <taxon>Laspinemataceae</taxon>
        <taxon>Laspinema</taxon>
        <taxon>Laspinema palackyanum</taxon>
    </lineage>
</organism>
<dbReference type="Proteomes" id="UP001525890">
    <property type="component" value="Unassembled WGS sequence"/>
</dbReference>
<keyword evidence="2" id="KW-0815">Transposition</keyword>
<sequence>MTKTFAAQVNQLPDDPKLRAALEYLCRASNSLYNSTVYLARQLYFKAGKFSNGRWLSSQMKCNAHMKALYTSAAQQTCISVGEAFKGYRELLKLWRSGGLAEKPKPPNYRRSGGMFQISYPKRWLKLTDGQVKVPMGRACKVWFGLPEIFLPFPSNLDWTEVKELQIVPRAGYFDAVWICAGKPVDPVALDPEKSMAIDHGVDNWLTCVDSEGHSLIVDGKHLKSLNQGYNKRVATIKEGKEQAFWCKLLDRLTGKRNRQMRDAVNKATRAVINHCLKHGIGTVVFGWNQGQKNGANMGRKTNQNFVQIPTAKLKNRIAQLCEAHGIVFIEQEESYTSQASALDLDVIPVYGEKPEGWKASGRRIRRGTYRSAAGVELNADCNGAYNIGRKAKVTGMQCTPARGVLTSPRRLRIWDLPGASILTQKCCNPSGESPSRDSRGVVNPG</sequence>
<evidence type="ECO:0000313" key="9">
    <source>
        <dbReference type="Proteomes" id="UP001525890"/>
    </source>
</evidence>
<gene>
    <name evidence="8" type="ORF">NG799_06285</name>
</gene>
<feature type="domain" description="Probable transposase IS891/IS1136/IS1341" evidence="6">
    <location>
        <begin position="185"/>
        <end position="287"/>
    </location>
</feature>
<evidence type="ECO:0000259" key="6">
    <source>
        <dbReference type="Pfam" id="PF01385"/>
    </source>
</evidence>
<dbReference type="NCBIfam" id="TIGR01766">
    <property type="entry name" value="IS200/IS605 family accessory protein TnpB-like domain"/>
    <property type="match status" value="1"/>
</dbReference>
<proteinExistence type="inferred from homology"/>
<evidence type="ECO:0000256" key="4">
    <source>
        <dbReference type="ARBA" id="ARBA00023172"/>
    </source>
</evidence>
<dbReference type="EMBL" id="JAMXFF010000006">
    <property type="protein sequence ID" value="MCT7965940.1"/>
    <property type="molecule type" value="Genomic_DNA"/>
</dbReference>
<dbReference type="Pfam" id="PF01385">
    <property type="entry name" value="OrfB_IS605"/>
    <property type="match status" value="1"/>
</dbReference>
<accession>A0ABT2MPP0</accession>
<evidence type="ECO:0000256" key="2">
    <source>
        <dbReference type="ARBA" id="ARBA00022578"/>
    </source>
</evidence>
<protein>
    <submittedName>
        <fullName evidence="8">Transposase</fullName>
    </submittedName>
</protein>
<name>A0ABT2MPP0_9CYAN</name>
<reference evidence="8 9" key="1">
    <citation type="journal article" date="2022" name="Front. Microbiol.">
        <title>High genomic differentiation and limited gene flow indicate recent cryptic speciation within the genus Laspinema (cyanobacteria).</title>
        <authorList>
            <person name="Stanojkovic A."/>
            <person name="Skoupy S."/>
            <person name="Skaloud P."/>
            <person name="Dvorak P."/>
        </authorList>
    </citation>
    <scope>NUCLEOTIDE SEQUENCE [LARGE SCALE GENOMIC DNA]</scope>
    <source>
        <strain evidence="8 9">D2a</strain>
    </source>
</reference>
<evidence type="ECO:0000256" key="3">
    <source>
        <dbReference type="ARBA" id="ARBA00023125"/>
    </source>
</evidence>
<dbReference type="Pfam" id="PF07282">
    <property type="entry name" value="Cas12f1-like_TNB"/>
    <property type="match status" value="1"/>
</dbReference>
<evidence type="ECO:0000256" key="5">
    <source>
        <dbReference type="SAM" id="MobiDB-lite"/>
    </source>
</evidence>
<dbReference type="InterPro" id="IPR001959">
    <property type="entry name" value="Transposase"/>
</dbReference>
<feature type="region of interest" description="Disordered" evidence="5">
    <location>
        <begin position="426"/>
        <end position="446"/>
    </location>
</feature>
<evidence type="ECO:0000259" key="7">
    <source>
        <dbReference type="Pfam" id="PF07282"/>
    </source>
</evidence>
<comment type="similarity">
    <text evidence="1">In the C-terminal section; belongs to the transposase 35 family.</text>
</comment>
<keyword evidence="4" id="KW-0233">DNA recombination</keyword>
<comment type="caution">
    <text evidence="8">The sequence shown here is derived from an EMBL/GenBank/DDBJ whole genome shotgun (WGS) entry which is preliminary data.</text>
</comment>
<dbReference type="InterPro" id="IPR010095">
    <property type="entry name" value="Cas12f1-like_TNB"/>
</dbReference>